<evidence type="ECO:0000313" key="8">
    <source>
        <dbReference type="Proteomes" id="UP000541421"/>
    </source>
</evidence>
<evidence type="ECO:0000256" key="5">
    <source>
        <dbReference type="SAM" id="Phobius"/>
    </source>
</evidence>
<keyword evidence="2 5" id="KW-0812">Transmembrane</keyword>
<sequence length="114" mass="12798">MRYIVWALRLIIFILVVLFAIKNMEAVTVRFYGDTSLADIPLIVVILVSFALGAVYMYLLSLPTRFAKGRQISRLKGEVRHLQSDLQYAQKVQAEVRPESNAVAAPLDGFVATK</sequence>
<keyword evidence="1" id="KW-1003">Cell membrane</keyword>
<dbReference type="GO" id="GO:0005886">
    <property type="term" value="C:plasma membrane"/>
    <property type="evidence" value="ECO:0007669"/>
    <property type="project" value="InterPro"/>
</dbReference>
<evidence type="ECO:0000256" key="1">
    <source>
        <dbReference type="ARBA" id="ARBA00022475"/>
    </source>
</evidence>
<evidence type="ECO:0000259" key="6">
    <source>
        <dbReference type="Pfam" id="PF06305"/>
    </source>
</evidence>
<evidence type="ECO:0000256" key="4">
    <source>
        <dbReference type="ARBA" id="ARBA00023136"/>
    </source>
</evidence>
<evidence type="ECO:0000256" key="2">
    <source>
        <dbReference type="ARBA" id="ARBA00022692"/>
    </source>
</evidence>
<protein>
    <submittedName>
        <fullName evidence="7">LapA family protein</fullName>
    </submittedName>
</protein>
<evidence type="ECO:0000313" key="7">
    <source>
        <dbReference type="EMBL" id="NOL49548.1"/>
    </source>
</evidence>
<dbReference type="PANTHER" id="PTHR41335:SF1">
    <property type="entry name" value="MEMBRANE PROTEIN"/>
    <property type="match status" value="1"/>
</dbReference>
<dbReference type="AlphaFoldDB" id="A0A7Y4L9R6"/>
<keyword evidence="3 5" id="KW-1133">Transmembrane helix</keyword>
<keyword evidence="8" id="KW-1185">Reference proteome</keyword>
<gene>
    <name evidence="7" type="ORF">HKX40_05290</name>
</gene>
<evidence type="ECO:0000256" key="3">
    <source>
        <dbReference type="ARBA" id="ARBA00022989"/>
    </source>
</evidence>
<feature type="domain" description="Lipopolysaccharide assembly protein A" evidence="6">
    <location>
        <begin position="22"/>
        <end position="86"/>
    </location>
</feature>
<comment type="caution">
    <text evidence="7">The sequence shown here is derived from an EMBL/GenBank/DDBJ whole genome shotgun (WGS) entry which is preliminary data.</text>
</comment>
<proteinExistence type="predicted"/>
<dbReference type="EMBL" id="JABGBO010000004">
    <property type="protein sequence ID" value="NOL49548.1"/>
    <property type="molecule type" value="Genomic_DNA"/>
</dbReference>
<feature type="transmembrane region" description="Helical" evidence="5">
    <location>
        <begin position="42"/>
        <end position="60"/>
    </location>
</feature>
<dbReference type="PANTHER" id="PTHR41335">
    <property type="entry name" value="MEMBRANE PROTEIN-RELATED"/>
    <property type="match status" value="1"/>
</dbReference>
<reference evidence="7 8" key="1">
    <citation type="submission" date="2020-05" db="EMBL/GenBank/DDBJ databases">
        <authorList>
            <person name="Niu N."/>
        </authorList>
    </citation>
    <scope>NUCLEOTIDE SEQUENCE [LARGE SCALE GENOMIC DNA]</scope>
    <source>
        <strain evidence="7 8">LMG10982</strain>
    </source>
</reference>
<accession>A0A7Y4L9R6</accession>
<name>A0A7Y4L9R6_9BURK</name>
<dbReference type="Pfam" id="PF06305">
    <property type="entry name" value="LapA_dom"/>
    <property type="match status" value="1"/>
</dbReference>
<dbReference type="Proteomes" id="UP000541421">
    <property type="component" value="Unassembled WGS sequence"/>
</dbReference>
<organism evidence="7 8">
    <name type="scientific">Pelistega europaea</name>
    <dbReference type="NCBI Taxonomy" id="106147"/>
    <lineage>
        <taxon>Bacteria</taxon>
        <taxon>Pseudomonadati</taxon>
        <taxon>Pseudomonadota</taxon>
        <taxon>Betaproteobacteria</taxon>
        <taxon>Burkholderiales</taxon>
        <taxon>Alcaligenaceae</taxon>
        <taxon>Pelistega</taxon>
    </lineage>
</organism>
<keyword evidence="4 5" id="KW-0472">Membrane</keyword>
<dbReference type="RefSeq" id="WP_171588505.1">
    <property type="nucleotide sequence ID" value="NZ_JABGBO010000004.1"/>
</dbReference>
<dbReference type="InterPro" id="IPR010445">
    <property type="entry name" value="LapA_dom"/>
</dbReference>